<evidence type="ECO:0000256" key="3">
    <source>
        <dbReference type="ARBA" id="ARBA00022475"/>
    </source>
</evidence>
<keyword evidence="3" id="KW-1003">Cell membrane</keyword>
<evidence type="ECO:0000256" key="7">
    <source>
        <dbReference type="SAM" id="MobiDB-lite"/>
    </source>
</evidence>
<feature type="transmembrane region" description="Helical" evidence="8">
    <location>
        <begin position="12"/>
        <end position="28"/>
    </location>
</feature>
<gene>
    <name evidence="9" type="ORF">ACFMB1_10395</name>
</gene>
<feature type="region of interest" description="Disordered" evidence="7">
    <location>
        <begin position="80"/>
        <end position="99"/>
    </location>
</feature>
<organism evidence="9 10">
    <name type="scientific">Hyphococcus aureus</name>
    <dbReference type="NCBI Taxonomy" id="2666033"/>
    <lineage>
        <taxon>Bacteria</taxon>
        <taxon>Pseudomonadati</taxon>
        <taxon>Pseudomonadota</taxon>
        <taxon>Alphaproteobacteria</taxon>
        <taxon>Parvularculales</taxon>
        <taxon>Parvularculaceae</taxon>
        <taxon>Hyphococcus</taxon>
    </lineage>
</organism>
<feature type="region of interest" description="Disordered" evidence="7">
    <location>
        <begin position="164"/>
        <end position="190"/>
    </location>
</feature>
<keyword evidence="5 8" id="KW-1133">Transmembrane helix</keyword>
<sequence length="277" mass="28886">MDWFDFILARYNYWIFILLMMIGLYIVFARGNLVKKIVGLNIFQTSVFIYYISIGKIFGGTAPIYMGGELDAAAHHEPEAGHGAEAAAHGGEAAHATAEGAPSKIDNAALDHGDDLKETLHSKIDNSALDHGNDLKEALKHAPAPEEGASLHDLPDAGEKIANTLSHTDKTPPAPAPGIEFSPDGLHGAAGDAAHSAAAAAHGAVEAIVYTNPLPHVLILTAIVVGVATTAVGLALAVRIREAYGTIEEDELEAADDIAEFGHQAGVRAQQAAEGAA</sequence>
<feature type="transmembrane region" description="Helical" evidence="8">
    <location>
        <begin position="217"/>
        <end position="238"/>
    </location>
</feature>
<dbReference type="Proteomes" id="UP001596116">
    <property type="component" value="Unassembled WGS sequence"/>
</dbReference>
<comment type="similarity">
    <text evidence="2">Belongs to the CPA3 antiporters (TC 2.A.63) subunit C family.</text>
</comment>
<feature type="compositionally biased region" description="Low complexity" evidence="7">
    <location>
        <begin position="83"/>
        <end position="99"/>
    </location>
</feature>
<evidence type="ECO:0000256" key="4">
    <source>
        <dbReference type="ARBA" id="ARBA00022692"/>
    </source>
</evidence>
<dbReference type="RefSeq" id="WP_379882827.1">
    <property type="nucleotide sequence ID" value="NZ_JBHPON010000002.1"/>
</dbReference>
<accession>A0ABW1KVH6</accession>
<feature type="transmembrane region" description="Helical" evidence="8">
    <location>
        <begin position="48"/>
        <end position="66"/>
    </location>
</feature>
<evidence type="ECO:0000256" key="2">
    <source>
        <dbReference type="ARBA" id="ARBA00010388"/>
    </source>
</evidence>
<dbReference type="InterPro" id="IPR050601">
    <property type="entry name" value="CPA3_antiporter_subunitC"/>
</dbReference>
<dbReference type="PANTHER" id="PTHR34583">
    <property type="entry name" value="ANTIPORTER SUBUNIT MNHC2-RELATED"/>
    <property type="match status" value="1"/>
</dbReference>
<keyword evidence="6 8" id="KW-0472">Membrane</keyword>
<evidence type="ECO:0000313" key="9">
    <source>
        <dbReference type="EMBL" id="MFC6035954.1"/>
    </source>
</evidence>
<evidence type="ECO:0000256" key="1">
    <source>
        <dbReference type="ARBA" id="ARBA00004651"/>
    </source>
</evidence>
<evidence type="ECO:0000313" key="10">
    <source>
        <dbReference type="Proteomes" id="UP001596116"/>
    </source>
</evidence>
<proteinExistence type="inferred from homology"/>
<dbReference type="EMBL" id="JBHPON010000002">
    <property type="protein sequence ID" value="MFC6035954.1"/>
    <property type="molecule type" value="Genomic_DNA"/>
</dbReference>
<keyword evidence="4 8" id="KW-0812">Transmembrane</keyword>
<name>A0ABW1KVH6_9PROT</name>
<evidence type="ECO:0000256" key="5">
    <source>
        <dbReference type="ARBA" id="ARBA00022989"/>
    </source>
</evidence>
<reference evidence="9 10" key="1">
    <citation type="submission" date="2024-09" db="EMBL/GenBank/DDBJ databases">
        <authorList>
            <person name="Zhang Z.-H."/>
        </authorList>
    </citation>
    <scope>NUCLEOTIDE SEQUENCE [LARGE SCALE GENOMIC DNA]</scope>
    <source>
        <strain evidence="9 10">HHTR114</strain>
    </source>
</reference>
<evidence type="ECO:0000256" key="8">
    <source>
        <dbReference type="SAM" id="Phobius"/>
    </source>
</evidence>
<dbReference type="Pfam" id="PF00420">
    <property type="entry name" value="Oxidored_q2"/>
    <property type="match status" value="2"/>
</dbReference>
<dbReference type="InterPro" id="IPR039428">
    <property type="entry name" value="NUOK/Mnh_C1-like"/>
</dbReference>
<dbReference type="PANTHER" id="PTHR34583:SF2">
    <property type="entry name" value="ANTIPORTER SUBUNIT MNHC2-RELATED"/>
    <property type="match status" value="1"/>
</dbReference>
<protein>
    <submittedName>
        <fullName evidence="9">Cation:proton antiporter subunit C</fullName>
    </submittedName>
</protein>
<keyword evidence="10" id="KW-1185">Reference proteome</keyword>
<comment type="subcellular location">
    <subcellularLocation>
        <location evidence="1">Cell membrane</location>
        <topology evidence="1">Multi-pass membrane protein</topology>
    </subcellularLocation>
</comment>
<dbReference type="Gene3D" id="1.10.287.3510">
    <property type="match status" value="2"/>
</dbReference>
<evidence type="ECO:0000256" key="6">
    <source>
        <dbReference type="ARBA" id="ARBA00023136"/>
    </source>
</evidence>
<comment type="caution">
    <text evidence="9">The sequence shown here is derived from an EMBL/GenBank/DDBJ whole genome shotgun (WGS) entry which is preliminary data.</text>
</comment>